<dbReference type="PIRSF" id="PIRSF006487">
    <property type="entry name" value="GcvT"/>
    <property type="match status" value="1"/>
</dbReference>
<feature type="domain" description="GCVT N-terminal" evidence="2">
    <location>
        <begin position="10"/>
        <end position="225"/>
    </location>
</feature>
<dbReference type="RefSeq" id="WP_322879386.1">
    <property type="nucleotide sequence ID" value="NZ_JAVMIP010000023.1"/>
</dbReference>
<dbReference type="InterPro" id="IPR045179">
    <property type="entry name" value="YgfZ/GcvT"/>
</dbReference>
<keyword evidence="1" id="KW-0809">Transit peptide</keyword>
<dbReference type="InterPro" id="IPR017703">
    <property type="entry name" value="YgfZ/GCV_T_CS"/>
</dbReference>
<dbReference type="Gene3D" id="3.30.1360.120">
    <property type="entry name" value="Probable tRNA modification gtpase trme, domain 1"/>
    <property type="match status" value="1"/>
</dbReference>
<dbReference type="InterPro" id="IPR027266">
    <property type="entry name" value="TrmE/GcvT-like"/>
</dbReference>
<organism evidence="3 4">
    <name type="scientific">Pseudocalidococcus azoricus BACA0444</name>
    <dbReference type="NCBI Taxonomy" id="2918990"/>
    <lineage>
        <taxon>Bacteria</taxon>
        <taxon>Bacillati</taxon>
        <taxon>Cyanobacteriota</taxon>
        <taxon>Cyanophyceae</taxon>
        <taxon>Acaryochloridales</taxon>
        <taxon>Thermosynechococcaceae</taxon>
        <taxon>Pseudocalidococcus</taxon>
        <taxon>Pseudocalidococcus azoricus</taxon>
    </lineage>
</organism>
<keyword evidence="4" id="KW-1185">Reference proteome</keyword>
<reference evidence="4" key="1">
    <citation type="submission" date="2023-07" db="EMBL/GenBank/DDBJ databases">
        <authorList>
            <person name="Luz R."/>
            <person name="Cordeiro R."/>
            <person name="Fonseca A."/>
            <person name="Goncalves V."/>
        </authorList>
    </citation>
    <scope>NUCLEOTIDE SEQUENCE [LARGE SCALE GENOMIC DNA]</scope>
    <source>
        <strain evidence="4">BACA0444</strain>
    </source>
</reference>
<protein>
    <submittedName>
        <fullName evidence="3">Folate-binding protein</fullName>
    </submittedName>
</protein>
<name>A0AAE4FTN8_9CYAN</name>
<comment type="caution">
    <text evidence="3">The sequence shown here is derived from an EMBL/GenBank/DDBJ whole genome shotgun (WGS) entry which is preliminary data.</text>
</comment>
<evidence type="ECO:0000313" key="4">
    <source>
        <dbReference type="Proteomes" id="UP001268256"/>
    </source>
</evidence>
<dbReference type="SUPFAM" id="SSF103025">
    <property type="entry name" value="Folate-binding domain"/>
    <property type="match status" value="1"/>
</dbReference>
<dbReference type="Pfam" id="PF01571">
    <property type="entry name" value="GCV_T"/>
    <property type="match status" value="1"/>
</dbReference>
<dbReference type="GO" id="GO:0016226">
    <property type="term" value="P:iron-sulfur cluster assembly"/>
    <property type="evidence" value="ECO:0007669"/>
    <property type="project" value="TreeGrafter"/>
</dbReference>
<evidence type="ECO:0000256" key="1">
    <source>
        <dbReference type="ARBA" id="ARBA00022946"/>
    </source>
</evidence>
<sequence length="325" mass="35976">MNTDSPAPACYDCSHWGRILLRGADRLRFLHNQSSNNLNLLKPGQGCDTVILTSTARTLDLVTAWVRHDDILLLVSPQRREPLQKWLDKYIFFGDQVELQDVTQTTSCWRFLGPTCEQIFKNLGLDLSDLQQLGDHHQYYIADCPVEISFGSGLALPGLTLTLPIEYRLPVMAEIKLAQPELMELSETDWEHLRILQGRPAVDAELTEDYNPLEARLDSIISFDKGCYIGQETIARLNTYQGVKQQLWGLALTDYVEPGTPLQLEGTKVGVLTSCTSLDQPLDQQSNAFGLGYIKTKAGGVGLRVEAGSAIGQVVDVPFLGAEGA</sequence>
<dbReference type="PANTHER" id="PTHR22602:SF0">
    <property type="entry name" value="TRANSFERASE CAF17, MITOCHONDRIAL-RELATED"/>
    <property type="match status" value="1"/>
</dbReference>
<dbReference type="EMBL" id="JAVMIP010000023">
    <property type="protein sequence ID" value="MDS3862174.1"/>
    <property type="molecule type" value="Genomic_DNA"/>
</dbReference>
<gene>
    <name evidence="3" type="ORF">RIF25_15335</name>
</gene>
<dbReference type="AlphaFoldDB" id="A0AAE4FTN8"/>
<dbReference type="PANTHER" id="PTHR22602">
    <property type="entry name" value="TRANSFERASE CAF17, MITOCHONDRIAL-RELATED"/>
    <property type="match status" value="1"/>
</dbReference>
<dbReference type="Proteomes" id="UP001268256">
    <property type="component" value="Unassembled WGS sequence"/>
</dbReference>
<proteinExistence type="predicted"/>
<accession>A0AAE4FTN8</accession>
<evidence type="ECO:0000313" key="3">
    <source>
        <dbReference type="EMBL" id="MDS3862174.1"/>
    </source>
</evidence>
<dbReference type="InterPro" id="IPR006222">
    <property type="entry name" value="GCVT_N"/>
</dbReference>
<dbReference type="NCBIfam" id="TIGR03317">
    <property type="entry name" value="ygfZ_signature"/>
    <property type="match status" value="1"/>
</dbReference>
<evidence type="ECO:0000259" key="2">
    <source>
        <dbReference type="Pfam" id="PF01571"/>
    </source>
</evidence>